<gene>
    <name evidence="1" type="ORF">P0Y50_06105</name>
</gene>
<proteinExistence type="predicted"/>
<dbReference type="Proteomes" id="UP001213664">
    <property type="component" value="Chromosome"/>
</dbReference>
<protein>
    <submittedName>
        <fullName evidence="1">Uncharacterized protein</fullName>
    </submittedName>
</protein>
<dbReference type="AlphaFoldDB" id="A0AAJ5X538"/>
<evidence type="ECO:0000313" key="2">
    <source>
        <dbReference type="Proteomes" id="UP001213664"/>
    </source>
</evidence>
<organism evidence="1 2">
    <name type="scientific">Candidatus Brevundimonas colombiensis</name>
    <dbReference type="NCBI Taxonomy" id="3121376"/>
    <lineage>
        <taxon>Bacteria</taxon>
        <taxon>Pseudomonadati</taxon>
        <taxon>Pseudomonadota</taxon>
        <taxon>Alphaproteobacteria</taxon>
        <taxon>Caulobacterales</taxon>
        <taxon>Caulobacteraceae</taxon>
        <taxon>Brevundimonas</taxon>
    </lineage>
</organism>
<dbReference type="EMBL" id="CP119326">
    <property type="protein sequence ID" value="WEK41177.1"/>
    <property type="molecule type" value="Genomic_DNA"/>
</dbReference>
<evidence type="ECO:0000313" key="1">
    <source>
        <dbReference type="EMBL" id="WEK41177.1"/>
    </source>
</evidence>
<sequence length="70" mass="7763">MWRLRDRVFCSTARDAGEARRYLLFDLRDGAGCPTPISYDVSGQGAALGRNLLQSEQASPAPRPFAPRPR</sequence>
<name>A0AAJ5X538_9CAUL</name>
<accession>A0AAJ5X538</accession>
<reference evidence="1" key="1">
    <citation type="submission" date="2023-03" db="EMBL/GenBank/DDBJ databases">
        <title>Andean soil-derived lignocellulolytic bacterial consortium as a source of novel taxa and putative plastic-active enzymes.</title>
        <authorList>
            <person name="Diaz-Garcia L."/>
            <person name="Chuvochina M."/>
            <person name="Feuerriegel G."/>
            <person name="Bunk B."/>
            <person name="Sproer C."/>
            <person name="Streit W.R."/>
            <person name="Rodriguez L.M."/>
            <person name="Overmann J."/>
            <person name="Jimenez D.J."/>
        </authorList>
    </citation>
    <scope>NUCLEOTIDE SEQUENCE</scope>
    <source>
        <strain evidence="1">MAG 833</strain>
    </source>
</reference>